<reference evidence="2" key="1">
    <citation type="submission" date="2023-10" db="EMBL/GenBank/DDBJ databases">
        <authorList>
            <person name="Chen Y."/>
            <person name="Shah S."/>
            <person name="Dougan E. K."/>
            <person name="Thang M."/>
            <person name="Chan C."/>
        </authorList>
    </citation>
    <scope>NUCLEOTIDE SEQUENCE [LARGE SCALE GENOMIC DNA]</scope>
</reference>
<dbReference type="EMBL" id="CAUYUJ010003002">
    <property type="protein sequence ID" value="CAK0803402.1"/>
    <property type="molecule type" value="Genomic_DNA"/>
</dbReference>
<dbReference type="PANTHER" id="PTHR11206">
    <property type="entry name" value="MULTIDRUG RESISTANCE PROTEIN"/>
    <property type="match status" value="1"/>
</dbReference>
<evidence type="ECO:0008006" key="4">
    <source>
        <dbReference type="Google" id="ProtNLM"/>
    </source>
</evidence>
<evidence type="ECO:0000313" key="3">
    <source>
        <dbReference type="Proteomes" id="UP001189429"/>
    </source>
</evidence>
<accession>A0ABN9QBW2</accession>
<gene>
    <name evidence="2" type="ORF">PCOR1329_LOCUS10574</name>
</gene>
<comment type="caution">
    <text evidence="2">The sequence shown here is derived from an EMBL/GenBank/DDBJ whole genome shotgun (WGS) entry which is preliminary data.</text>
</comment>
<evidence type="ECO:0000256" key="1">
    <source>
        <dbReference type="ARBA" id="ARBA00010199"/>
    </source>
</evidence>
<proteinExistence type="inferred from homology"/>
<keyword evidence="3" id="KW-1185">Reference proteome</keyword>
<dbReference type="Pfam" id="PF01554">
    <property type="entry name" value="MatE"/>
    <property type="match status" value="1"/>
</dbReference>
<protein>
    <recommendedName>
        <fullName evidence="4">Protein DETOXIFICATION</fullName>
    </recommendedName>
</protein>
<comment type="similarity">
    <text evidence="1">Belongs to the multi antimicrobial extrusion (MATE) (TC 2.A.66.1) family.</text>
</comment>
<dbReference type="InterPro" id="IPR002528">
    <property type="entry name" value="MATE_fam"/>
</dbReference>
<dbReference type="Proteomes" id="UP001189429">
    <property type="component" value="Unassembled WGS sequence"/>
</dbReference>
<organism evidence="2 3">
    <name type="scientific">Prorocentrum cordatum</name>
    <dbReference type="NCBI Taxonomy" id="2364126"/>
    <lineage>
        <taxon>Eukaryota</taxon>
        <taxon>Sar</taxon>
        <taxon>Alveolata</taxon>
        <taxon>Dinophyceae</taxon>
        <taxon>Prorocentrales</taxon>
        <taxon>Prorocentraceae</taxon>
        <taxon>Prorocentrum</taxon>
    </lineage>
</organism>
<sequence>MSSCSTRSSGSCSARALHWPRRASYRMFLGAYTSVCRPRPSCAGWWWPFHSRAFSLDGLRAYARLGLPSTGAECCDWWAWEALTLMAGALNNPAELAGHVAATAASDWLFLAVRGAPKAATVLVGAAAGRGDVAGVRSATRACAACCAALCGALALGIWGSRAGLVAWMLPGDGLAAVVLRRLIPLVVAQMVLDAANSLMDGVFAGLGLQGPASLGTLVCCWVVQQPLAWLLGFHCGLGVVGLRQAALLAALLQTAHKLALLRRSIGGSAPAVARAAGEPQLPVGEYAALCAGA</sequence>
<name>A0ABN9QBW2_9DINO</name>
<evidence type="ECO:0000313" key="2">
    <source>
        <dbReference type="EMBL" id="CAK0803402.1"/>
    </source>
</evidence>